<dbReference type="RefSeq" id="XP_002508303.1">
    <property type="nucleotide sequence ID" value="XM_002508257.1"/>
</dbReference>
<sequence length="243" mass="25338">MSDPDMSSPASSGATTPSDGSWVDVASAASAGAEGDEPPTTTTTTATTRVSAGPRKARGDDDGDASADAGGAGAGFERGSSRPPAKSNPGPRNTPDISDAVAALRRCAARRLRALAERLEHSDDEDEDEEKDEDEDRLAKKLARVARSLAADIARRVARAVAETYVACRLGFARHLCPRSERSGTAGEGWGVASRPRRRPRQLCAPPWNVIAPILVGLLVGLAWKRACAGGANQHPPPPKCGL</sequence>
<dbReference type="EMBL" id="CP001575">
    <property type="protein sequence ID" value="ACO69561.1"/>
    <property type="molecule type" value="Genomic_DNA"/>
</dbReference>
<evidence type="ECO:0000313" key="3">
    <source>
        <dbReference type="Proteomes" id="UP000002009"/>
    </source>
</evidence>
<dbReference type="Proteomes" id="UP000002009">
    <property type="component" value="Chromosome 8"/>
</dbReference>
<dbReference type="AlphaFoldDB" id="C1FGL1"/>
<accession>C1FGL1</accession>
<reference evidence="2 3" key="1">
    <citation type="journal article" date="2009" name="Science">
        <title>Green evolution and dynamic adaptations revealed by genomes of the marine picoeukaryotes Micromonas.</title>
        <authorList>
            <person name="Worden A.Z."/>
            <person name="Lee J.H."/>
            <person name="Mock T."/>
            <person name="Rouze P."/>
            <person name="Simmons M.P."/>
            <person name="Aerts A.L."/>
            <person name="Allen A.E."/>
            <person name="Cuvelier M.L."/>
            <person name="Derelle E."/>
            <person name="Everett M.V."/>
            <person name="Foulon E."/>
            <person name="Grimwood J."/>
            <person name="Gundlach H."/>
            <person name="Henrissat B."/>
            <person name="Napoli C."/>
            <person name="McDonald S.M."/>
            <person name="Parker M.S."/>
            <person name="Rombauts S."/>
            <person name="Salamov A."/>
            <person name="Von Dassow P."/>
            <person name="Badger J.H."/>
            <person name="Coutinho P.M."/>
            <person name="Demir E."/>
            <person name="Dubchak I."/>
            <person name="Gentemann C."/>
            <person name="Eikrem W."/>
            <person name="Gready J.E."/>
            <person name="John U."/>
            <person name="Lanier W."/>
            <person name="Lindquist E.A."/>
            <person name="Lucas S."/>
            <person name="Mayer K.F."/>
            <person name="Moreau H."/>
            <person name="Not F."/>
            <person name="Otillar R."/>
            <person name="Panaud O."/>
            <person name="Pangilinan J."/>
            <person name="Paulsen I."/>
            <person name="Piegu B."/>
            <person name="Poliakov A."/>
            <person name="Robbens S."/>
            <person name="Schmutz J."/>
            <person name="Toulza E."/>
            <person name="Wyss T."/>
            <person name="Zelensky A."/>
            <person name="Zhou K."/>
            <person name="Armbrust E.V."/>
            <person name="Bhattacharya D."/>
            <person name="Goodenough U.W."/>
            <person name="Van de Peer Y."/>
            <person name="Grigoriev I.V."/>
        </authorList>
    </citation>
    <scope>NUCLEOTIDE SEQUENCE [LARGE SCALE GENOMIC DNA]</scope>
    <source>
        <strain evidence="3">RCC299 / NOUM17</strain>
    </source>
</reference>
<feature type="region of interest" description="Disordered" evidence="1">
    <location>
        <begin position="1"/>
        <end position="97"/>
    </location>
</feature>
<keyword evidence="3" id="KW-1185">Reference proteome</keyword>
<evidence type="ECO:0000256" key="1">
    <source>
        <dbReference type="SAM" id="MobiDB-lite"/>
    </source>
</evidence>
<name>C1FGL1_MICCC</name>
<feature type="compositionally biased region" description="Low complexity" evidence="1">
    <location>
        <begin position="1"/>
        <end position="48"/>
    </location>
</feature>
<dbReference type="KEGG" id="mis:MICPUN_60917"/>
<gene>
    <name evidence="2" type="ORF">MICPUN_60917</name>
</gene>
<proteinExistence type="predicted"/>
<evidence type="ECO:0000313" key="2">
    <source>
        <dbReference type="EMBL" id="ACO69561.1"/>
    </source>
</evidence>
<protein>
    <submittedName>
        <fullName evidence="2">Uncharacterized protein</fullName>
    </submittedName>
</protein>
<dbReference type="GeneID" id="8245658"/>
<organism evidence="2 3">
    <name type="scientific">Micromonas commoda (strain RCC299 / NOUM17 / CCMP2709)</name>
    <name type="common">Picoplanktonic green alga</name>
    <dbReference type="NCBI Taxonomy" id="296587"/>
    <lineage>
        <taxon>Eukaryota</taxon>
        <taxon>Viridiplantae</taxon>
        <taxon>Chlorophyta</taxon>
        <taxon>Mamiellophyceae</taxon>
        <taxon>Mamiellales</taxon>
        <taxon>Mamiellaceae</taxon>
        <taxon>Micromonas</taxon>
    </lineage>
</organism>
<dbReference type="InParanoid" id="C1FGL1"/>